<dbReference type="Pfam" id="PF03807">
    <property type="entry name" value="F420_oxidored"/>
    <property type="match status" value="1"/>
</dbReference>
<dbReference type="InterPro" id="IPR018931">
    <property type="entry name" value="DUF2520"/>
</dbReference>
<dbReference type="Gene3D" id="1.10.1040.20">
    <property type="entry name" value="ProC-like, C-terminal domain"/>
    <property type="match status" value="1"/>
</dbReference>
<keyword evidence="4" id="KW-1185">Reference proteome</keyword>
<dbReference type="PANTHER" id="PTHR40459">
    <property type="entry name" value="CONSERVED HYPOTHETICAL ALANINE AND LEUCINE RICH PROTEIN"/>
    <property type="match status" value="1"/>
</dbReference>
<evidence type="ECO:0000259" key="1">
    <source>
        <dbReference type="Pfam" id="PF03807"/>
    </source>
</evidence>
<reference evidence="3 4" key="1">
    <citation type="submission" date="2022-01" db="EMBL/GenBank/DDBJ databases">
        <title>Labilibaculum sp. nov, a marine bacterium isolated from Antarctica.</title>
        <authorList>
            <person name="Dai W."/>
        </authorList>
    </citation>
    <scope>NUCLEOTIDE SEQUENCE [LARGE SCALE GENOMIC DNA]</scope>
    <source>
        <strain evidence="3 4">DW002</strain>
    </source>
</reference>
<feature type="domain" description="Pyrroline-5-carboxylate reductase catalytic N-terminal" evidence="1">
    <location>
        <begin position="4"/>
        <end position="88"/>
    </location>
</feature>
<dbReference type="Gene3D" id="3.40.50.720">
    <property type="entry name" value="NAD(P)-binding Rossmann-like Domain"/>
    <property type="match status" value="1"/>
</dbReference>
<accession>A0ABT5VX81</accession>
<comment type="caution">
    <text evidence="3">The sequence shown here is derived from an EMBL/GenBank/DDBJ whole genome shotgun (WGS) entry which is preliminary data.</text>
</comment>
<dbReference type="EMBL" id="JAKJSC010000002">
    <property type="protein sequence ID" value="MDE5418904.1"/>
    <property type="molecule type" value="Genomic_DNA"/>
</dbReference>
<sequence length="259" mass="28644">MIEKIVIIGAGNLATQLSLALHEKGLGIIQVYSRTIESASELAGKVNAEASNSLQDIKTNADLYILAVSDKALQSVLNGISIPKAKLVHTAGSISVDVFKDYTDTFGVFYPLQTFSKNRKVDFSNIPICIEANQEAFAAELFELGRKISSNLHAISSDQRKQLHLAAVFTCNFANHMYSIGQELLAEKNVDFNLLQPLIKETAEKITELDPIAAQTGPAVRFDEDVIKAHEESLNMHPDFQKLYRFVSQSIYKMHSSIK</sequence>
<dbReference type="SUPFAM" id="SSF48179">
    <property type="entry name" value="6-phosphogluconate dehydrogenase C-terminal domain-like"/>
    <property type="match status" value="1"/>
</dbReference>
<protein>
    <submittedName>
        <fullName evidence="3">DUF2520 domain-containing protein</fullName>
    </submittedName>
</protein>
<dbReference type="RefSeq" id="WP_275110235.1">
    <property type="nucleotide sequence ID" value="NZ_JAKJSC010000002.1"/>
</dbReference>
<gene>
    <name evidence="3" type="ORF">L3049_12935</name>
</gene>
<dbReference type="InterPro" id="IPR028939">
    <property type="entry name" value="P5C_Rdtase_cat_N"/>
</dbReference>
<dbReference type="Proteomes" id="UP001528920">
    <property type="component" value="Unassembled WGS sequence"/>
</dbReference>
<evidence type="ECO:0000259" key="2">
    <source>
        <dbReference type="Pfam" id="PF10728"/>
    </source>
</evidence>
<dbReference type="InterPro" id="IPR037108">
    <property type="entry name" value="TM1727-like_C_sf"/>
</dbReference>
<organism evidence="3 4">
    <name type="scientific">Paralabilibaculum antarcticum</name>
    <dbReference type="NCBI Taxonomy" id="2912572"/>
    <lineage>
        <taxon>Bacteria</taxon>
        <taxon>Pseudomonadati</taxon>
        <taxon>Bacteroidota</taxon>
        <taxon>Bacteroidia</taxon>
        <taxon>Marinilabiliales</taxon>
        <taxon>Marinifilaceae</taxon>
        <taxon>Paralabilibaculum</taxon>
    </lineage>
</organism>
<dbReference type="Pfam" id="PF10728">
    <property type="entry name" value="DUF2520"/>
    <property type="match status" value="1"/>
</dbReference>
<dbReference type="SUPFAM" id="SSF51735">
    <property type="entry name" value="NAD(P)-binding Rossmann-fold domains"/>
    <property type="match status" value="1"/>
</dbReference>
<feature type="domain" description="DUF2520" evidence="2">
    <location>
        <begin position="126"/>
        <end position="251"/>
    </location>
</feature>
<evidence type="ECO:0000313" key="4">
    <source>
        <dbReference type="Proteomes" id="UP001528920"/>
    </source>
</evidence>
<dbReference type="InterPro" id="IPR036291">
    <property type="entry name" value="NAD(P)-bd_dom_sf"/>
</dbReference>
<dbReference type="PANTHER" id="PTHR40459:SF1">
    <property type="entry name" value="CONSERVED HYPOTHETICAL ALANINE AND LEUCINE RICH PROTEIN"/>
    <property type="match status" value="1"/>
</dbReference>
<name>A0ABT5VX81_9BACT</name>
<evidence type="ECO:0000313" key="3">
    <source>
        <dbReference type="EMBL" id="MDE5418904.1"/>
    </source>
</evidence>
<proteinExistence type="predicted"/>
<dbReference type="InterPro" id="IPR008927">
    <property type="entry name" value="6-PGluconate_DH-like_C_sf"/>
</dbReference>